<dbReference type="AlphaFoldDB" id="A0A934KI09"/>
<evidence type="ECO:0008006" key="4">
    <source>
        <dbReference type="Google" id="ProtNLM"/>
    </source>
</evidence>
<dbReference type="Proteomes" id="UP000614410">
    <property type="component" value="Unassembled WGS sequence"/>
</dbReference>
<keyword evidence="1" id="KW-0812">Transmembrane</keyword>
<feature type="transmembrane region" description="Helical" evidence="1">
    <location>
        <begin position="12"/>
        <end position="38"/>
    </location>
</feature>
<evidence type="ECO:0000313" key="3">
    <source>
        <dbReference type="Proteomes" id="UP000614410"/>
    </source>
</evidence>
<name>A0A934KI09_9BACT</name>
<comment type="caution">
    <text evidence="2">The sequence shown here is derived from an EMBL/GenBank/DDBJ whole genome shotgun (WGS) entry which is preliminary data.</text>
</comment>
<organism evidence="2 3">
    <name type="scientific">Candidatus Amunia macphersoniae</name>
    <dbReference type="NCBI Taxonomy" id="3127014"/>
    <lineage>
        <taxon>Bacteria</taxon>
        <taxon>Bacillati</taxon>
        <taxon>Candidatus Dormiibacterota</taxon>
        <taxon>Candidatus Dormibacteria</taxon>
        <taxon>Candidatus Aeolococcales</taxon>
        <taxon>Candidatus Aeolococcaceae</taxon>
        <taxon>Candidatus Amunia</taxon>
    </lineage>
</organism>
<keyword evidence="1" id="KW-0472">Membrane</keyword>
<proteinExistence type="predicted"/>
<gene>
    <name evidence="2" type="ORF">JF887_06930</name>
</gene>
<protein>
    <recommendedName>
        <fullName evidence="4">DUF948 domain-containing protein</fullName>
    </recommendedName>
</protein>
<accession>A0A934KI09</accession>
<evidence type="ECO:0000313" key="2">
    <source>
        <dbReference type="EMBL" id="MBJ7609151.1"/>
    </source>
</evidence>
<keyword evidence="1" id="KW-1133">Transmembrane helix</keyword>
<reference evidence="2 3" key="1">
    <citation type="submission" date="2020-10" db="EMBL/GenBank/DDBJ databases">
        <title>Ca. Dormibacterota MAGs.</title>
        <authorList>
            <person name="Montgomery K."/>
        </authorList>
    </citation>
    <scope>NUCLEOTIDE SEQUENCE [LARGE SCALE GENOMIC DNA]</scope>
    <source>
        <strain evidence="2">Mitchell_Peninsula_5</strain>
    </source>
</reference>
<dbReference type="EMBL" id="JAEKNN010000030">
    <property type="protein sequence ID" value="MBJ7609151.1"/>
    <property type="molecule type" value="Genomic_DNA"/>
</dbReference>
<sequence length="106" mass="11013">MIADDGQYTAVLVIWTLLLVLVVLVLLPASLLAAARLVRSARRVDARLAATLKAATAIVDNTAPTRGLLDTTIRSASDVLATVRGIDQHAGATEGVLVRRAAGAKS</sequence>
<evidence type="ECO:0000256" key="1">
    <source>
        <dbReference type="SAM" id="Phobius"/>
    </source>
</evidence>